<dbReference type="GO" id="GO:0005730">
    <property type="term" value="C:nucleolus"/>
    <property type="evidence" value="ECO:0007669"/>
    <property type="project" value="UniProtKB-SubCell"/>
</dbReference>
<dbReference type="InterPro" id="IPR005579">
    <property type="entry name" value="Cgr1-like"/>
</dbReference>
<evidence type="ECO:0000256" key="12">
    <source>
        <dbReference type="ARBA" id="ARBA00023242"/>
    </source>
</evidence>
<evidence type="ECO:0000256" key="7">
    <source>
        <dbReference type="ARBA" id="ARBA00022517"/>
    </source>
</evidence>
<reference evidence="16" key="1">
    <citation type="submission" date="2016-11" db="UniProtKB">
        <authorList>
            <consortium name="WormBaseParasite"/>
        </authorList>
    </citation>
    <scope>IDENTIFICATION</scope>
</reference>
<name>A0A1I8A609_9BILA</name>
<dbReference type="PANTHER" id="PTHR13557:SF1">
    <property type="entry name" value="COILED-COIL DOMAIN-CONTAINING PROTEIN 86"/>
    <property type="match status" value="1"/>
</dbReference>
<protein>
    <recommendedName>
        <fullName evidence="5">Coiled-coil domain-containing protein 86</fullName>
    </recommendedName>
</protein>
<comment type="function">
    <text evidence="13">Required for proper chromosome segregation during mitosis and error-free mitotic progression.</text>
</comment>
<evidence type="ECO:0000256" key="8">
    <source>
        <dbReference type="ARBA" id="ARBA00022552"/>
    </source>
</evidence>
<keyword evidence="7" id="KW-0690">Ribosome biogenesis</keyword>
<dbReference type="GO" id="GO:0005694">
    <property type="term" value="C:chromosome"/>
    <property type="evidence" value="ECO:0007669"/>
    <property type="project" value="UniProtKB-SubCell"/>
</dbReference>
<dbReference type="WBParaSite" id="L893_g33232.t1">
    <property type="protein sequence ID" value="L893_g33232.t1"/>
    <property type="gene ID" value="L893_g33232"/>
</dbReference>
<evidence type="ECO:0000256" key="9">
    <source>
        <dbReference type="ARBA" id="ARBA00022553"/>
    </source>
</evidence>
<evidence type="ECO:0000256" key="3">
    <source>
        <dbReference type="ARBA" id="ARBA00004604"/>
    </source>
</evidence>
<evidence type="ECO:0000256" key="4">
    <source>
        <dbReference type="ARBA" id="ARBA00007869"/>
    </source>
</evidence>
<keyword evidence="6" id="KW-0158">Chromosome</keyword>
<dbReference type="Pfam" id="PF03879">
    <property type="entry name" value="Cgr1"/>
    <property type="match status" value="1"/>
</dbReference>
<evidence type="ECO:0000256" key="11">
    <source>
        <dbReference type="ARBA" id="ARBA00023054"/>
    </source>
</evidence>
<accession>A0A1I8A609</accession>
<evidence type="ECO:0000256" key="2">
    <source>
        <dbReference type="ARBA" id="ARBA00004286"/>
    </source>
</evidence>
<keyword evidence="8" id="KW-0698">rRNA processing</keyword>
<organism evidence="15 16">
    <name type="scientific">Steinernema glaseri</name>
    <dbReference type="NCBI Taxonomy" id="37863"/>
    <lineage>
        <taxon>Eukaryota</taxon>
        <taxon>Metazoa</taxon>
        <taxon>Ecdysozoa</taxon>
        <taxon>Nematoda</taxon>
        <taxon>Chromadorea</taxon>
        <taxon>Rhabditida</taxon>
        <taxon>Tylenchina</taxon>
        <taxon>Panagrolaimomorpha</taxon>
        <taxon>Strongyloidoidea</taxon>
        <taxon>Steinernematidae</taxon>
        <taxon>Steinernema</taxon>
    </lineage>
</organism>
<evidence type="ECO:0000256" key="13">
    <source>
        <dbReference type="ARBA" id="ARBA00093307"/>
    </source>
</evidence>
<comment type="similarity">
    <text evidence="4">Belongs to the CGR1 family.</text>
</comment>
<keyword evidence="9" id="KW-0597">Phosphoprotein</keyword>
<dbReference type="InterPro" id="IPR026570">
    <property type="entry name" value="CCDC86"/>
</dbReference>
<keyword evidence="11" id="KW-0175">Coiled coil</keyword>
<evidence type="ECO:0000313" key="16">
    <source>
        <dbReference type="WBParaSite" id="L893_g33232.t1"/>
    </source>
</evidence>
<sequence>MSNEDVAPMLQPVESEERGMPKSGRWWKSVNKQRHTAIFKDKPLKSSWETKMKKKADQQAVKLLQEQIRTKIAEEKAAKIEARKEQEQRRQENERKGEIVQVITNTAKLKKTKKKQLRSIQKRDTN</sequence>
<evidence type="ECO:0000256" key="1">
    <source>
        <dbReference type="ARBA" id="ARBA00004090"/>
    </source>
</evidence>
<dbReference type="PANTHER" id="PTHR13557">
    <property type="entry name" value="COILED-COIL DOMAIN-CONTAINING PROTEIN 86"/>
    <property type="match status" value="1"/>
</dbReference>
<comment type="function">
    <text evidence="1">Involved in nucleolar integrity and required for processing of the pre-rRNA for the 60S ribosome subunit.</text>
</comment>
<dbReference type="GO" id="GO:0006364">
    <property type="term" value="P:rRNA processing"/>
    <property type="evidence" value="ECO:0007669"/>
    <property type="project" value="UniProtKB-KW"/>
</dbReference>
<keyword evidence="12" id="KW-0539">Nucleus</keyword>
<proteinExistence type="inferred from homology"/>
<evidence type="ECO:0000256" key="6">
    <source>
        <dbReference type="ARBA" id="ARBA00022454"/>
    </source>
</evidence>
<keyword evidence="15" id="KW-1185">Reference proteome</keyword>
<feature type="region of interest" description="Disordered" evidence="14">
    <location>
        <begin position="1"/>
        <end position="26"/>
    </location>
</feature>
<evidence type="ECO:0000313" key="15">
    <source>
        <dbReference type="Proteomes" id="UP000095287"/>
    </source>
</evidence>
<evidence type="ECO:0000256" key="5">
    <source>
        <dbReference type="ARBA" id="ARBA00016738"/>
    </source>
</evidence>
<comment type="subcellular location">
    <subcellularLocation>
        <location evidence="2">Chromosome</location>
    </subcellularLocation>
    <subcellularLocation>
        <location evidence="3">Nucleus</location>
        <location evidence="3">Nucleolus</location>
    </subcellularLocation>
</comment>
<evidence type="ECO:0000256" key="14">
    <source>
        <dbReference type="SAM" id="MobiDB-lite"/>
    </source>
</evidence>
<dbReference type="Proteomes" id="UP000095287">
    <property type="component" value="Unplaced"/>
</dbReference>
<dbReference type="AlphaFoldDB" id="A0A1I8A609"/>
<evidence type="ECO:0000256" key="10">
    <source>
        <dbReference type="ARBA" id="ARBA00022934"/>
    </source>
</evidence>
<keyword evidence="10" id="KW-0164">Citrullination</keyword>